<dbReference type="InterPro" id="IPR038628">
    <property type="entry name" value="XkdM-like_sf"/>
</dbReference>
<evidence type="ECO:0000313" key="2">
    <source>
        <dbReference type="Proteomes" id="UP000282892"/>
    </source>
</evidence>
<dbReference type="AlphaFoldDB" id="A0A3Q9QQZ0"/>
<sequence>MSLDSTKVISGSFGKCYHDGEWMTNITNVELTAEISKEEIKRAGTRTIGHKVTTITYSGTISGYKVTNTLAKKIAQVTNDSNKSFVTEIIANIDDPDAPEGKTKVRIKGVQFDSIPILGFEAGAIIEEEYPFTASGYEYL</sequence>
<accession>A0A3Q9QQZ0</accession>
<dbReference type="OrthoDB" id="1697482at2"/>
<dbReference type="EMBL" id="CP022572">
    <property type="protein sequence ID" value="AZU61074.1"/>
    <property type="molecule type" value="Genomic_DNA"/>
</dbReference>
<dbReference type="InterPro" id="IPR018989">
    <property type="entry name" value="DUF2001"/>
</dbReference>
<proteinExistence type="predicted"/>
<dbReference type="KEGG" id="nmk:CHR53_07300"/>
<protein>
    <submittedName>
        <fullName evidence="1">Phage portal protein</fullName>
    </submittedName>
</protein>
<dbReference type="SUPFAM" id="SSF69279">
    <property type="entry name" value="Phage tail proteins"/>
    <property type="match status" value="1"/>
</dbReference>
<organism evidence="1 2">
    <name type="scientific">Neobacillus mesonae</name>
    <dbReference type="NCBI Taxonomy" id="1193713"/>
    <lineage>
        <taxon>Bacteria</taxon>
        <taxon>Bacillati</taxon>
        <taxon>Bacillota</taxon>
        <taxon>Bacilli</taxon>
        <taxon>Bacillales</taxon>
        <taxon>Bacillaceae</taxon>
        <taxon>Neobacillus</taxon>
    </lineage>
</organism>
<name>A0A3Q9QQZ0_9BACI</name>
<dbReference type="RefSeq" id="WP_127485921.1">
    <property type="nucleotide sequence ID" value="NZ_CP022572.1"/>
</dbReference>
<dbReference type="Proteomes" id="UP000282892">
    <property type="component" value="Chromosome"/>
</dbReference>
<reference evidence="1 2" key="1">
    <citation type="submission" date="2017-07" db="EMBL/GenBank/DDBJ databases">
        <title>The complete genome sequence of Bacillus mesonae strain H20-5, an efficient strain improving plant abiotic stress resistance.</title>
        <authorList>
            <person name="Kim S.Y."/>
            <person name="Song H."/>
            <person name="Sang M.K."/>
            <person name="Weon H.-Y."/>
            <person name="Song J."/>
        </authorList>
    </citation>
    <scope>NUCLEOTIDE SEQUENCE [LARGE SCALE GENOMIC DNA]</scope>
    <source>
        <strain evidence="1 2">H20-5</strain>
    </source>
</reference>
<dbReference type="Pfam" id="PF09393">
    <property type="entry name" value="DUF2001"/>
    <property type="match status" value="1"/>
</dbReference>
<evidence type="ECO:0000313" key="1">
    <source>
        <dbReference type="EMBL" id="AZU61074.1"/>
    </source>
</evidence>
<keyword evidence="2" id="KW-1185">Reference proteome</keyword>
<gene>
    <name evidence="1" type="ORF">CHR53_07300</name>
</gene>
<dbReference type="Gene3D" id="2.30.110.40">
    <property type="entry name" value="Phage tail tube protein"/>
    <property type="match status" value="1"/>
</dbReference>